<dbReference type="PANTHER" id="PTHR46214:SF30">
    <property type="entry name" value="OS01G0850200 PROTEIN"/>
    <property type="match status" value="1"/>
</dbReference>
<evidence type="ECO:0000256" key="2">
    <source>
        <dbReference type="ARBA" id="ARBA00022771"/>
    </source>
</evidence>
<keyword evidence="8" id="KW-1185">Reference proteome</keyword>
<keyword evidence="2" id="KW-0863">Zinc-finger</keyword>
<protein>
    <recommendedName>
        <fullName evidence="6">RING-CH-type domain-containing protein</fullName>
    </recommendedName>
</protein>
<dbReference type="Proteomes" id="UP001279734">
    <property type="component" value="Unassembled WGS sequence"/>
</dbReference>
<dbReference type="InterPro" id="IPR013083">
    <property type="entry name" value="Znf_RING/FYVE/PHD"/>
</dbReference>
<dbReference type="AlphaFoldDB" id="A0AAD3TCR1"/>
<dbReference type="InterPro" id="IPR011016">
    <property type="entry name" value="Znf_RING-CH"/>
</dbReference>
<dbReference type="EMBL" id="BSYO01000032">
    <property type="protein sequence ID" value="GMH26813.1"/>
    <property type="molecule type" value="Genomic_DNA"/>
</dbReference>
<keyword evidence="5" id="KW-0812">Transmembrane</keyword>
<keyword evidence="1" id="KW-0479">Metal-binding</keyword>
<dbReference type="Pfam" id="PF12906">
    <property type="entry name" value="RINGv"/>
    <property type="match status" value="1"/>
</dbReference>
<evidence type="ECO:0000256" key="3">
    <source>
        <dbReference type="ARBA" id="ARBA00022833"/>
    </source>
</evidence>
<feature type="compositionally biased region" description="Acidic residues" evidence="4">
    <location>
        <begin position="38"/>
        <end position="49"/>
    </location>
</feature>
<dbReference type="PANTHER" id="PTHR46214">
    <property type="entry name" value="ZINC FINGER, RING-CH-TYPE"/>
    <property type="match status" value="1"/>
</dbReference>
<keyword evidence="3" id="KW-0862">Zinc</keyword>
<evidence type="ECO:0000313" key="7">
    <source>
        <dbReference type="EMBL" id="GMH26813.1"/>
    </source>
</evidence>
<evidence type="ECO:0000256" key="4">
    <source>
        <dbReference type="SAM" id="MobiDB-lite"/>
    </source>
</evidence>
<evidence type="ECO:0000256" key="5">
    <source>
        <dbReference type="SAM" id="Phobius"/>
    </source>
</evidence>
<accession>A0AAD3TCR1</accession>
<proteinExistence type="predicted"/>
<dbReference type="PROSITE" id="PS51292">
    <property type="entry name" value="ZF_RING_CH"/>
    <property type="match status" value="1"/>
</dbReference>
<keyword evidence="5" id="KW-1133">Transmembrane helix</keyword>
<keyword evidence="5" id="KW-0472">Membrane</keyword>
<sequence length="227" mass="24891">MTNEGKSHVFDINQVARRSSAAVTASDNSFCSVRNSDAEEDNESIDDHEDEHRCSSGSSGSSGTEIVGLFDKMRRSSKSQCAVEVDLESGRVERKVHLGKVKQNCRICHVSFDGSNSNFGVAIELGCSCKEDLAAAHKQCAEAWFKIRGNKTCEICGSIARNVDEANDAEPVERCDEANSTSTTAAVPTHQADPRNFWQGHRILNFLLACMVFAFVISWLLHFNVPS</sequence>
<feature type="domain" description="RING-CH-type" evidence="6">
    <location>
        <begin position="97"/>
        <end position="163"/>
    </location>
</feature>
<comment type="caution">
    <text evidence="7">The sequence shown here is derived from an EMBL/GenBank/DDBJ whole genome shotgun (WGS) entry which is preliminary data.</text>
</comment>
<organism evidence="7 8">
    <name type="scientific">Nepenthes gracilis</name>
    <name type="common">Slender pitcher plant</name>
    <dbReference type="NCBI Taxonomy" id="150966"/>
    <lineage>
        <taxon>Eukaryota</taxon>
        <taxon>Viridiplantae</taxon>
        <taxon>Streptophyta</taxon>
        <taxon>Embryophyta</taxon>
        <taxon>Tracheophyta</taxon>
        <taxon>Spermatophyta</taxon>
        <taxon>Magnoliopsida</taxon>
        <taxon>eudicotyledons</taxon>
        <taxon>Gunneridae</taxon>
        <taxon>Pentapetalae</taxon>
        <taxon>Caryophyllales</taxon>
        <taxon>Nepenthaceae</taxon>
        <taxon>Nepenthes</taxon>
    </lineage>
</organism>
<dbReference type="SUPFAM" id="SSF57850">
    <property type="entry name" value="RING/U-box"/>
    <property type="match status" value="1"/>
</dbReference>
<evidence type="ECO:0000256" key="1">
    <source>
        <dbReference type="ARBA" id="ARBA00022723"/>
    </source>
</evidence>
<dbReference type="Gene3D" id="3.30.40.10">
    <property type="entry name" value="Zinc/RING finger domain, C3HC4 (zinc finger)"/>
    <property type="match status" value="1"/>
</dbReference>
<reference evidence="7" key="1">
    <citation type="submission" date="2023-05" db="EMBL/GenBank/DDBJ databases">
        <title>Nepenthes gracilis genome sequencing.</title>
        <authorList>
            <person name="Fukushima K."/>
        </authorList>
    </citation>
    <scope>NUCLEOTIDE SEQUENCE</scope>
    <source>
        <strain evidence="7">SING2019-196</strain>
    </source>
</reference>
<name>A0AAD3TCR1_NEPGR</name>
<evidence type="ECO:0000313" key="8">
    <source>
        <dbReference type="Proteomes" id="UP001279734"/>
    </source>
</evidence>
<dbReference type="SMART" id="SM00744">
    <property type="entry name" value="RINGv"/>
    <property type="match status" value="1"/>
</dbReference>
<evidence type="ECO:0000259" key="6">
    <source>
        <dbReference type="PROSITE" id="PS51292"/>
    </source>
</evidence>
<gene>
    <name evidence="7" type="ORF">Nepgr_028656</name>
</gene>
<feature type="transmembrane region" description="Helical" evidence="5">
    <location>
        <begin position="203"/>
        <end position="221"/>
    </location>
</feature>
<dbReference type="GO" id="GO:0008270">
    <property type="term" value="F:zinc ion binding"/>
    <property type="evidence" value="ECO:0007669"/>
    <property type="project" value="UniProtKB-KW"/>
</dbReference>
<feature type="region of interest" description="Disordered" evidence="4">
    <location>
        <begin position="34"/>
        <end position="62"/>
    </location>
</feature>